<comment type="caution">
    <text evidence="2">The sequence shown here is derived from an EMBL/GenBank/DDBJ whole genome shotgun (WGS) entry which is preliminary data.</text>
</comment>
<feature type="region of interest" description="Disordered" evidence="1">
    <location>
        <begin position="1"/>
        <end position="40"/>
    </location>
</feature>
<sequence>QLCVKKDSVRTEYEFEHSDAKDESDDSDDDDEQEEDDALH</sequence>
<accession>A0A8S2ZID6</accession>
<feature type="compositionally biased region" description="Basic and acidic residues" evidence="1">
    <location>
        <begin position="1"/>
        <end position="21"/>
    </location>
</feature>
<dbReference type="EMBL" id="CAJOBI010111423">
    <property type="protein sequence ID" value="CAF4634735.1"/>
    <property type="molecule type" value="Genomic_DNA"/>
</dbReference>
<dbReference type="Proteomes" id="UP000676336">
    <property type="component" value="Unassembled WGS sequence"/>
</dbReference>
<evidence type="ECO:0000256" key="1">
    <source>
        <dbReference type="SAM" id="MobiDB-lite"/>
    </source>
</evidence>
<organism evidence="2 3">
    <name type="scientific">Rotaria magnacalcarata</name>
    <dbReference type="NCBI Taxonomy" id="392030"/>
    <lineage>
        <taxon>Eukaryota</taxon>
        <taxon>Metazoa</taxon>
        <taxon>Spiralia</taxon>
        <taxon>Gnathifera</taxon>
        <taxon>Rotifera</taxon>
        <taxon>Eurotatoria</taxon>
        <taxon>Bdelloidea</taxon>
        <taxon>Philodinida</taxon>
        <taxon>Philodinidae</taxon>
        <taxon>Rotaria</taxon>
    </lineage>
</organism>
<evidence type="ECO:0000313" key="2">
    <source>
        <dbReference type="EMBL" id="CAF4634735.1"/>
    </source>
</evidence>
<proteinExistence type="predicted"/>
<evidence type="ECO:0000313" key="3">
    <source>
        <dbReference type="Proteomes" id="UP000676336"/>
    </source>
</evidence>
<feature type="non-terminal residue" evidence="2">
    <location>
        <position position="1"/>
    </location>
</feature>
<gene>
    <name evidence="2" type="ORF">SMN809_LOCUS40429</name>
</gene>
<dbReference type="AlphaFoldDB" id="A0A8S2ZID6"/>
<protein>
    <submittedName>
        <fullName evidence="2">Uncharacterized protein</fullName>
    </submittedName>
</protein>
<reference evidence="2" key="1">
    <citation type="submission" date="2021-02" db="EMBL/GenBank/DDBJ databases">
        <authorList>
            <person name="Nowell W R."/>
        </authorList>
    </citation>
    <scope>NUCLEOTIDE SEQUENCE</scope>
</reference>
<name>A0A8S2ZID6_9BILA</name>
<feature type="compositionally biased region" description="Acidic residues" evidence="1">
    <location>
        <begin position="22"/>
        <end position="40"/>
    </location>
</feature>